<reference evidence="4" key="1">
    <citation type="journal article" date="2019" name="Int. J. Syst. Evol. Microbiol.">
        <title>The Global Catalogue of Microorganisms (GCM) 10K type strain sequencing project: providing services to taxonomists for standard genome sequencing and annotation.</title>
        <authorList>
            <consortium name="The Broad Institute Genomics Platform"/>
            <consortium name="The Broad Institute Genome Sequencing Center for Infectious Disease"/>
            <person name="Wu L."/>
            <person name="Ma J."/>
        </authorList>
    </citation>
    <scope>NUCLEOTIDE SEQUENCE [LARGE SCALE GENOMIC DNA]</scope>
    <source>
        <strain evidence="4">JCM 13581</strain>
    </source>
</reference>
<evidence type="ECO:0000259" key="2">
    <source>
        <dbReference type="Pfam" id="PF06259"/>
    </source>
</evidence>
<evidence type="ECO:0000256" key="1">
    <source>
        <dbReference type="SAM" id="SignalP"/>
    </source>
</evidence>
<evidence type="ECO:0000313" key="4">
    <source>
        <dbReference type="Proteomes" id="UP001501303"/>
    </source>
</evidence>
<gene>
    <name evidence="3" type="ORF">GCM10009716_09650</name>
</gene>
<protein>
    <submittedName>
        <fullName evidence="3">Alpha/beta hydrolase</fullName>
    </submittedName>
</protein>
<evidence type="ECO:0000313" key="3">
    <source>
        <dbReference type="EMBL" id="GAA1901893.1"/>
    </source>
</evidence>
<keyword evidence="4" id="KW-1185">Reference proteome</keyword>
<proteinExistence type="predicted"/>
<dbReference type="RefSeq" id="WP_344259116.1">
    <property type="nucleotide sequence ID" value="NZ_BAAAMJ010000009.1"/>
</dbReference>
<dbReference type="Gene3D" id="3.40.50.1820">
    <property type="entry name" value="alpha/beta hydrolase"/>
    <property type="match status" value="1"/>
</dbReference>
<feature type="domain" description="DUF1023" evidence="2">
    <location>
        <begin position="125"/>
        <end position="294"/>
    </location>
</feature>
<dbReference type="InterPro" id="IPR029058">
    <property type="entry name" value="AB_hydrolase_fold"/>
</dbReference>
<feature type="chain" id="PRO_5047161243" evidence="1">
    <location>
        <begin position="21"/>
        <end position="361"/>
    </location>
</feature>
<name>A0ABP5A5L9_9ACTN</name>
<comment type="caution">
    <text evidence="3">The sequence shown here is derived from an EMBL/GenBank/DDBJ whole genome shotgun (WGS) entry which is preliminary data.</text>
</comment>
<feature type="signal peptide" evidence="1">
    <location>
        <begin position="1"/>
        <end position="20"/>
    </location>
</feature>
<keyword evidence="3" id="KW-0378">Hydrolase</keyword>
<accession>A0ABP5A5L9</accession>
<dbReference type="Proteomes" id="UP001501303">
    <property type="component" value="Unassembled WGS sequence"/>
</dbReference>
<keyword evidence="1" id="KW-0732">Signal</keyword>
<dbReference type="Pfam" id="PF06259">
    <property type="entry name" value="Abhydrolase_8"/>
    <property type="match status" value="1"/>
</dbReference>
<sequence>MPRRVPRVLTTVLLSLAAVAGTGGWADGTRTTVVTGPPPGAAAWLADTSTGTVPPDPADATPDEVAAFFAALSPRQRQELTERHPLTVGNLDGAPIALRYAANAESYTRHTGTPPTPGRQLLAFDPRGRGTLAEVFGDLSAARHTAVVVPGMDNDLARHGGPAGMARRLHREMTRDPGGAPAAVISWVGYTTPDGYGPDVATDRLAAAGAPRLVRLLTGLAVTTGSAPPTLVCHSYGSVVCGTAAPGLAPADAGDLVLLGSPGTGARDTAGLRTPARVWAARGPSDWIAHVPNVRLLGLGHGTDPASAGFGARLISADDAEGHSGYLDTGTDSLRNVAAIALNDHGAVVCAPHGQECADAH</sequence>
<dbReference type="GO" id="GO:0016787">
    <property type="term" value="F:hydrolase activity"/>
    <property type="evidence" value="ECO:0007669"/>
    <property type="project" value="UniProtKB-KW"/>
</dbReference>
<dbReference type="InterPro" id="IPR010427">
    <property type="entry name" value="DUF1023"/>
</dbReference>
<organism evidence="3 4">
    <name type="scientific">Streptomyces sodiiphilus</name>
    <dbReference type="NCBI Taxonomy" id="226217"/>
    <lineage>
        <taxon>Bacteria</taxon>
        <taxon>Bacillati</taxon>
        <taxon>Actinomycetota</taxon>
        <taxon>Actinomycetes</taxon>
        <taxon>Kitasatosporales</taxon>
        <taxon>Streptomycetaceae</taxon>
        <taxon>Streptomyces</taxon>
    </lineage>
</organism>
<dbReference type="EMBL" id="BAAAMJ010000009">
    <property type="protein sequence ID" value="GAA1901893.1"/>
    <property type="molecule type" value="Genomic_DNA"/>
</dbReference>